<evidence type="ECO:0000256" key="1">
    <source>
        <dbReference type="ARBA" id="ARBA00004651"/>
    </source>
</evidence>
<reference evidence="11 12" key="1">
    <citation type="submission" date="2023-08" db="EMBL/GenBank/DDBJ databases">
        <authorList>
            <person name="Park J.-S."/>
        </authorList>
    </citation>
    <scope>NUCLEOTIDE SEQUENCE [LARGE SCALE GENOMIC DNA]</scope>
    <source>
        <strain evidence="11 12">2205SS18-9</strain>
    </source>
</reference>
<dbReference type="Proteomes" id="UP001231941">
    <property type="component" value="Unassembled WGS sequence"/>
</dbReference>
<evidence type="ECO:0000256" key="7">
    <source>
        <dbReference type="ARBA" id="ARBA00022989"/>
    </source>
</evidence>
<dbReference type="InterPro" id="IPR020846">
    <property type="entry name" value="MFS_dom"/>
</dbReference>
<feature type="transmembrane region" description="Helical" evidence="9">
    <location>
        <begin position="75"/>
        <end position="96"/>
    </location>
</feature>
<dbReference type="SUPFAM" id="SSF103473">
    <property type="entry name" value="MFS general substrate transporter"/>
    <property type="match status" value="1"/>
</dbReference>
<evidence type="ECO:0000256" key="2">
    <source>
        <dbReference type="ARBA" id="ARBA00006523"/>
    </source>
</evidence>
<evidence type="ECO:0000313" key="11">
    <source>
        <dbReference type="EMBL" id="MDP5275228.1"/>
    </source>
</evidence>
<keyword evidence="5" id="KW-0762">Sugar transport</keyword>
<dbReference type="PROSITE" id="PS50850">
    <property type="entry name" value="MFS"/>
    <property type="match status" value="1"/>
</dbReference>
<feature type="transmembrane region" description="Helical" evidence="9">
    <location>
        <begin position="44"/>
        <end position="63"/>
    </location>
</feature>
<dbReference type="EMBL" id="JAVAMP010000006">
    <property type="protein sequence ID" value="MDP5275228.1"/>
    <property type="molecule type" value="Genomic_DNA"/>
</dbReference>
<feature type="transmembrane region" description="Helical" evidence="9">
    <location>
        <begin position="400"/>
        <end position="418"/>
    </location>
</feature>
<feature type="transmembrane region" description="Helical" evidence="9">
    <location>
        <begin position="201"/>
        <end position="221"/>
    </location>
</feature>
<proteinExistence type="inferred from homology"/>
<keyword evidence="8 9" id="KW-0472">Membrane</keyword>
<keyword evidence="7 9" id="KW-1133">Transmembrane helix</keyword>
<dbReference type="PANTHER" id="PTHR23535">
    <property type="entry name" value="SUGAR EFFLUX TRANSPORTER A-RELATED"/>
    <property type="match status" value="1"/>
</dbReference>
<evidence type="ECO:0000256" key="6">
    <source>
        <dbReference type="ARBA" id="ARBA00022692"/>
    </source>
</evidence>
<comment type="similarity">
    <text evidence="2">Belongs to the major facilitator superfamily. Set transporter family.</text>
</comment>
<accession>A0ABT9J0V9</accession>
<evidence type="ECO:0000313" key="12">
    <source>
        <dbReference type="Proteomes" id="UP001231941"/>
    </source>
</evidence>
<feature type="domain" description="Major facilitator superfamily (MFS) profile" evidence="10">
    <location>
        <begin position="40"/>
        <end position="423"/>
    </location>
</feature>
<feature type="transmembrane region" description="Helical" evidence="9">
    <location>
        <begin position="336"/>
        <end position="358"/>
    </location>
</feature>
<keyword evidence="6 9" id="KW-0812">Transmembrane</keyword>
<evidence type="ECO:0000256" key="3">
    <source>
        <dbReference type="ARBA" id="ARBA00022448"/>
    </source>
</evidence>
<gene>
    <name evidence="11" type="ORF">Q5Y73_14015</name>
</gene>
<feature type="transmembrane region" description="Helical" evidence="9">
    <location>
        <begin position="174"/>
        <end position="195"/>
    </location>
</feature>
<name>A0ABT9J0V9_9BACL</name>
<evidence type="ECO:0000256" key="9">
    <source>
        <dbReference type="SAM" id="Phobius"/>
    </source>
</evidence>
<sequence>MQKSVCFTDSFFCVFNDKQSRRDTDMNFIDQTSKILKIPEYKSLILLNILFGISASFIFPYNSMFGIDEVGMSNMSFGIFMTISAIVGIFISTYIGKLSDGRYTRKSILIVVTISAFIAYVLYAYIRDYFLLLFVASFFIGIASSGFPQVFAYAREAVGRANLPSKEMPYAMNLFRMFFALSWTVGPALAAFVLLRYDFTGLFLVAAAGYLIILFFVIKFLKHHNPKASKPKEPVNLRKFIVRPYIFANLFAFILIASANSINMMNMPQFITKVLHGTETHVGLAFSIPPIFEIPFMLGFGLLAARIDSSVLIKLGVFIATIYFSILMFVDAPWQIYVIQILSAAYISITNGIAISYFQDFIPDEPGTATTLYMNTSKIGSTIGFLLFGAVSQYYGYREVVILCMIFMAVAFLVLLLFRKDKSFVFHRRKRVSV</sequence>
<dbReference type="Pfam" id="PF07690">
    <property type="entry name" value="MFS_1"/>
    <property type="match status" value="1"/>
</dbReference>
<organism evidence="11 12">
    <name type="scientific">Chengkuizengella axinellae</name>
    <dbReference type="NCBI Taxonomy" id="3064388"/>
    <lineage>
        <taxon>Bacteria</taxon>
        <taxon>Bacillati</taxon>
        <taxon>Bacillota</taxon>
        <taxon>Bacilli</taxon>
        <taxon>Bacillales</taxon>
        <taxon>Paenibacillaceae</taxon>
        <taxon>Chengkuizengella</taxon>
    </lineage>
</organism>
<dbReference type="InterPro" id="IPR036259">
    <property type="entry name" value="MFS_trans_sf"/>
</dbReference>
<comment type="subcellular location">
    <subcellularLocation>
        <location evidence="1">Cell membrane</location>
        <topology evidence="1">Multi-pass membrane protein</topology>
    </subcellularLocation>
</comment>
<protein>
    <submittedName>
        <fullName evidence="11">Sugar efflux transporter</fullName>
    </submittedName>
</protein>
<evidence type="ECO:0000256" key="5">
    <source>
        <dbReference type="ARBA" id="ARBA00022597"/>
    </source>
</evidence>
<keyword evidence="4" id="KW-1003">Cell membrane</keyword>
<feature type="transmembrane region" description="Helical" evidence="9">
    <location>
        <begin position="108"/>
        <end position="126"/>
    </location>
</feature>
<dbReference type="CDD" id="cd17471">
    <property type="entry name" value="MFS_Set"/>
    <property type="match status" value="1"/>
</dbReference>
<evidence type="ECO:0000256" key="8">
    <source>
        <dbReference type="ARBA" id="ARBA00023136"/>
    </source>
</evidence>
<feature type="transmembrane region" description="Helical" evidence="9">
    <location>
        <begin position="282"/>
        <end position="304"/>
    </location>
</feature>
<evidence type="ECO:0000259" key="10">
    <source>
        <dbReference type="PROSITE" id="PS50850"/>
    </source>
</evidence>
<feature type="transmembrane region" description="Helical" evidence="9">
    <location>
        <begin position="311"/>
        <end position="330"/>
    </location>
</feature>
<dbReference type="InterPro" id="IPR011701">
    <property type="entry name" value="MFS"/>
</dbReference>
<dbReference type="PANTHER" id="PTHR23535:SF2">
    <property type="entry name" value="SUGAR EFFLUX TRANSPORTER A-RELATED"/>
    <property type="match status" value="1"/>
</dbReference>
<evidence type="ECO:0000256" key="4">
    <source>
        <dbReference type="ARBA" id="ARBA00022475"/>
    </source>
</evidence>
<keyword evidence="12" id="KW-1185">Reference proteome</keyword>
<keyword evidence="3" id="KW-0813">Transport</keyword>
<feature type="transmembrane region" description="Helical" evidence="9">
    <location>
        <begin position="242"/>
        <end position="262"/>
    </location>
</feature>
<dbReference type="Gene3D" id="1.20.1250.20">
    <property type="entry name" value="MFS general substrate transporter like domains"/>
    <property type="match status" value="2"/>
</dbReference>
<feature type="transmembrane region" description="Helical" evidence="9">
    <location>
        <begin position="370"/>
        <end position="394"/>
    </location>
</feature>
<comment type="caution">
    <text evidence="11">The sequence shown here is derived from an EMBL/GenBank/DDBJ whole genome shotgun (WGS) entry which is preliminary data.</text>
</comment>
<feature type="transmembrane region" description="Helical" evidence="9">
    <location>
        <begin position="132"/>
        <end position="154"/>
    </location>
</feature>